<proteinExistence type="predicted"/>
<dbReference type="Proteomes" id="UP000295371">
    <property type="component" value="Unassembled WGS sequence"/>
</dbReference>
<dbReference type="Pfam" id="PF13468">
    <property type="entry name" value="Glyoxalase_3"/>
    <property type="match status" value="1"/>
</dbReference>
<accession>A0A4R7IZ40</accession>
<organism evidence="2 3">
    <name type="scientific">Naumannella halotolerans</name>
    <dbReference type="NCBI Taxonomy" id="993414"/>
    <lineage>
        <taxon>Bacteria</taxon>
        <taxon>Bacillati</taxon>
        <taxon>Actinomycetota</taxon>
        <taxon>Actinomycetes</taxon>
        <taxon>Propionibacteriales</taxon>
        <taxon>Propionibacteriaceae</taxon>
        <taxon>Naumannella</taxon>
    </lineage>
</organism>
<evidence type="ECO:0000259" key="1">
    <source>
        <dbReference type="Pfam" id="PF13468"/>
    </source>
</evidence>
<name>A0A4R7IZ40_9ACTN</name>
<evidence type="ECO:0000313" key="2">
    <source>
        <dbReference type="EMBL" id="TDT29974.1"/>
    </source>
</evidence>
<protein>
    <submittedName>
        <fullName evidence="2">Glyoxalase-like protein</fullName>
    </submittedName>
</protein>
<dbReference type="RefSeq" id="WP_133755889.1">
    <property type="nucleotide sequence ID" value="NZ_CP171129.1"/>
</dbReference>
<comment type="caution">
    <text evidence="2">The sequence shown here is derived from an EMBL/GenBank/DDBJ whole genome shotgun (WGS) entry which is preliminary data.</text>
</comment>
<feature type="domain" description="Glyoxalase-like" evidence="1">
    <location>
        <begin position="3"/>
        <end position="168"/>
    </location>
</feature>
<reference evidence="2 3" key="1">
    <citation type="submission" date="2019-03" db="EMBL/GenBank/DDBJ databases">
        <title>Genomic Encyclopedia of Archaeal and Bacterial Type Strains, Phase II (KMG-II): from individual species to whole genera.</title>
        <authorList>
            <person name="Goeker M."/>
        </authorList>
    </citation>
    <scope>NUCLEOTIDE SEQUENCE [LARGE SCALE GENOMIC DNA]</scope>
    <source>
        <strain evidence="2 3">DSM 24323</strain>
    </source>
</reference>
<dbReference type="Gene3D" id="3.10.180.10">
    <property type="entry name" value="2,3-Dihydroxybiphenyl 1,2-Dioxygenase, domain 1"/>
    <property type="match status" value="1"/>
</dbReference>
<dbReference type="InterPro" id="IPR029068">
    <property type="entry name" value="Glyas_Bleomycin-R_OHBP_Dase"/>
</dbReference>
<sequence length="211" mass="22912">MRVDHLSFAAGPDGLRGTADRLSQALGTDSLDGGFHPRFGTRNRLIPLRDGRYVEVVEVLDHPAAESAPYGQIVRARSEAGGGWMGWVVSVDDLSPFEERLGRPAVPGSRHLPDGRLLEWRQVGTKGTMADPQLPFFLKWVSEPSVLPSALDSEIRLTQLDIAGDRARLEDWLGGSADSLLEDLEINWLAPNGQPGILAAHFETPSGTVSL</sequence>
<dbReference type="EMBL" id="SOAW01000003">
    <property type="protein sequence ID" value="TDT29974.1"/>
    <property type="molecule type" value="Genomic_DNA"/>
</dbReference>
<evidence type="ECO:0000313" key="3">
    <source>
        <dbReference type="Proteomes" id="UP000295371"/>
    </source>
</evidence>
<dbReference type="OrthoDB" id="8857320at2"/>
<dbReference type="AlphaFoldDB" id="A0A4R7IZ40"/>
<gene>
    <name evidence="2" type="ORF">CLV29_2997</name>
</gene>
<keyword evidence="3" id="KW-1185">Reference proteome</keyword>
<dbReference type="InterPro" id="IPR025870">
    <property type="entry name" value="Glyoxalase-like_dom"/>
</dbReference>